<keyword evidence="1" id="KW-1133">Transmembrane helix</keyword>
<evidence type="ECO:0000313" key="2">
    <source>
        <dbReference type="EMBL" id="MFD0289276.1"/>
    </source>
</evidence>
<dbReference type="EMBL" id="JBHTEC010000008">
    <property type="protein sequence ID" value="MFD0289276.1"/>
    <property type="molecule type" value="Genomic_DNA"/>
</dbReference>
<keyword evidence="1" id="KW-0472">Membrane</keyword>
<keyword evidence="1" id="KW-0812">Transmembrane</keyword>
<name>A0ABW2VXT6_9ACTN</name>
<reference evidence="3" key="1">
    <citation type="journal article" date="2019" name="Int. J. Syst. Evol. Microbiol.">
        <title>The Global Catalogue of Microorganisms (GCM) 10K type strain sequencing project: providing services to taxonomists for standard genome sequencing and annotation.</title>
        <authorList>
            <consortium name="The Broad Institute Genomics Platform"/>
            <consortium name="The Broad Institute Genome Sequencing Center for Infectious Disease"/>
            <person name="Wu L."/>
            <person name="Ma J."/>
        </authorList>
    </citation>
    <scope>NUCLEOTIDE SEQUENCE [LARGE SCALE GENOMIC DNA]</scope>
    <source>
        <strain evidence="3">CGMCC 4.7198</strain>
    </source>
</reference>
<evidence type="ECO:0000313" key="3">
    <source>
        <dbReference type="Proteomes" id="UP001596957"/>
    </source>
</evidence>
<evidence type="ECO:0000256" key="1">
    <source>
        <dbReference type="SAM" id="Phobius"/>
    </source>
</evidence>
<proteinExistence type="predicted"/>
<sequence>MDNLPLEARALINELEGHLLVEATRAEGRAEAVRFTRALAWLTDTQREEVEAHYQENYLALSRRSWERTAQRGRDLRNEYEERYRSLRRRLCAGLLLGTALVLAAAVMMSVPNG</sequence>
<dbReference type="Proteomes" id="UP001596957">
    <property type="component" value="Unassembled WGS sequence"/>
</dbReference>
<feature type="transmembrane region" description="Helical" evidence="1">
    <location>
        <begin position="91"/>
        <end position="111"/>
    </location>
</feature>
<dbReference type="RefSeq" id="WP_381260865.1">
    <property type="nucleotide sequence ID" value="NZ_JBHTBI010000046.1"/>
</dbReference>
<keyword evidence="3" id="KW-1185">Reference proteome</keyword>
<organism evidence="2 3">
    <name type="scientific">Streptomyces lutosisoli</name>
    <dbReference type="NCBI Taxonomy" id="2665721"/>
    <lineage>
        <taxon>Bacteria</taxon>
        <taxon>Bacillati</taxon>
        <taxon>Actinomycetota</taxon>
        <taxon>Actinomycetes</taxon>
        <taxon>Kitasatosporales</taxon>
        <taxon>Streptomycetaceae</taxon>
        <taxon>Streptomyces</taxon>
    </lineage>
</organism>
<gene>
    <name evidence="2" type="ORF">ACFQZP_48315</name>
</gene>
<comment type="caution">
    <text evidence="2">The sequence shown here is derived from an EMBL/GenBank/DDBJ whole genome shotgun (WGS) entry which is preliminary data.</text>
</comment>
<accession>A0ABW2VXT6</accession>
<protein>
    <submittedName>
        <fullName evidence="2">Uncharacterized protein</fullName>
    </submittedName>
</protein>